<dbReference type="InterPro" id="IPR052226">
    <property type="entry name" value="UPF0332_toxin"/>
</dbReference>
<organism evidence="3 4">
    <name type="scientific">Candidatus Danuiimicrobium aquiferis</name>
    <dbReference type="NCBI Taxonomy" id="1801832"/>
    <lineage>
        <taxon>Bacteria</taxon>
        <taxon>Pseudomonadati</taxon>
        <taxon>Candidatus Omnitrophota</taxon>
        <taxon>Candidatus Danuiimicrobium</taxon>
    </lineage>
</organism>
<evidence type="ECO:0000313" key="4">
    <source>
        <dbReference type="Proteomes" id="UP000178187"/>
    </source>
</evidence>
<dbReference type="Proteomes" id="UP000178187">
    <property type="component" value="Unassembled WGS sequence"/>
</dbReference>
<name>A0A1G1KV93_9BACT</name>
<dbReference type="AlphaFoldDB" id="A0A1G1KV93"/>
<dbReference type="PANTHER" id="PTHR36565">
    <property type="entry name" value="UPF0332 PROTEIN TM_1000"/>
    <property type="match status" value="1"/>
</dbReference>
<comment type="similarity">
    <text evidence="1">Belongs to the UPF0332 family.</text>
</comment>
<feature type="domain" description="HEPN" evidence="2">
    <location>
        <begin position="2"/>
        <end position="98"/>
    </location>
</feature>
<evidence type="ECO:0000256" key="1">
    <source>
        <dbReference type="ARBA" id="ARBA00038248"/>
    </source>
</evidence>
<dbReference type="Gene3D" id="1.20.120.330">
    <property type="entry name" value="Nucleotidyltransferases domain 2"/>
    <property type="match status" value="1"/>
</dbReference>
<evidence type="ECO:0000259" key="2">
    <source>
        <dbReference type="Pfam" id="PF05168"/>
    </source>
</evidence>
<sequence>MRRKSFESAVNRFYYGAFYAARALLATKGLDASKHSGVISLFHQHFVKSGLFDKEIARALSRSFERRIDSDYGDFLVVNGSEALQVQKEVEQFISACRSFYRQQAK</sequence>
<comment type="caution">
    <text evidence="3">The sequence shown here is derived from an EMBL/GenBank/DDBJ whole genome shotgun (WGS) entry which is preliminary data.</text>
</comment>
<proteinExistence type="inferred from homology"/>
<accession>A0A1G1KV93</accession>
<gene>
    <name evidence="3" type="ORF">A3G33_01770</name>
</gene>
<dbReference type="Pfam" id="PF05168">
    <property type="entry name" value="HEPN"/>
    <property type="match status" value="1"/>
</dbReference>
<dbReference type="PANTHER" id="PTHR36565:SF1">
    <property type="entry name" value="UPF0332 PROTEIN TM_1000"/>
    <property type="match status" value="1"/>
</dbReference>
<reference evidence="3 4" key="1">
    <citation type="journal article" date="2016" name="Nat. Commun.">
        <title>Thousands of microbial genomes shed light on interconnected biogeochemical processes in an aquifer system.</title>
        <authorList>
            <person name="Anantharaman K."/>
            <person name="Brown C.T."/>
            <person name="Hug L.A."/>
            <person name="Sharon I."/>
            <person name="Castelle C.J."/>
            <person name="Probst A.J."/>
            <person name="Thomas B.C."/>
            <person name="Singh A."/>
            <person name="Wilkins M.J."/>
            <person name="Karaoz U."/>
            <person name="Brodie E.L."/>
            <person name="Williams K.H."/>
            <person name="Hubbard S.S."/>
            <person name="Banfield J.F."/>
        </authorList>
    </citation>
    <scope>NUCLEOTIDE SEQUENCE [LARGE SCALE GENOMIC DNA]</scope>
</reference>
<dbReference type="EMBL" id="MHFR01000048">
    <property type="protein sequence ID" value="OGW96856.1"/>
    <property type="molecule type" value="Genomic_DNA"/>
</dbReference>
<dbReference type="InterPro" id="IPR007842">
    <property type="entry name" value="HEPN_dom"/>
</dbReference>
<protein>
    <recommendedName>
        <fullName evidence="2">HEPN domain-containing protein</fullName>
    </recommendedName>
</protein>
<evidence type="ECO:0000313" key="3">
    <source>
        <dbReference type="EMBL" id="OGW96856.1"/>
    </source>
</evidence>